<evidence type="ECO:0000256" key="1">
    <source>
        <dbReference type="ARBA" id="ARBA00004651"/>
    </source>
</evidence>
<name>A0ABT9WC06_9BACL</name>
<keyword evidence="8" id="KW-0460">Magnesium</keyword>
<dbReference type="RefSeq" id="WP_145047966.1">
    <property type="nucleotide sequence ID" value="NZ_CP145605.1"/>
</dbReference>
<dbReference type="Gene3D" id="1.20.58.340">
    <property type="entry name" value="Magnesium transport protein CorA, transmembrane region"/>
    <property type="match status" value="2"/>
</dbReference>
<dbReference type="SUPFAM" id="SSF143865">
    <property type="entry name" value="CorA soluble domain-like"/>
    <property type="match status" value="1"/>
</dbReference>
<dbReference type="InterPro" id="IPR045861">
    <property type="entry name" value="CorA_cytoplasmic_dom"/>
</dbReference>
<dbReference type="Proteomes" id="UP001233836">
    <property type="component" value="Unassembled WGS sequence"/>
</dbReference>
<organism evidence="9 10">
    <name type="scientific">Paenibacillus tundrae</name>
    <dbReference type="NCBI Taxonomy" id="528187"/>
    <lineage>
        <taxon>Bacteria</taxon>
        <taxon>Bacillati</taxon>
        <taxon>Bacillota</taxon>
        <taxon>Bacilli</taxon>
        <taxon>Bacillales</taxon>
        <taxon>Paenibacillaceae</taxon>
        <taxon>Paenibacillus</taxon>
    </lineage>
</organism>
<comment type="function">
    <text evidence="8">Mediates influx of magnesium ions.</text>
</comment>
<keyword evidence="4 8" id="KW-1003">Cell membrane</keyword>
<protein>
    <recommendedName>
        <fullName evidence="8">Magnesium transport protein CorA</fullName>
    </recommendedName>
</protein>
<evidence type="ECO:0000256" key="5">
    <source>
        <dbReference type="ARBA" id="ARBA00022692"/>
    </source>
</evidence>
<dbReference type="InterPro" id="IPR004488">
    <property type="entry name" value="Mg/Co-transport_prot_CorA"/>
</dbReference>
<evidence type="ECO:0000256" key="8">
    <source>
        <dbReference type="RuleBase" id="RU362010"/>
    </source>
</evidence>
<keyword evidence="8" id="KW-0406">Ion transport</keyword>
<comment type="similarity">
    <text evidence="2 8">Belongs to the CorA metal ion transporter (MIT) (TC 1.A.35) family.</text>
</comment>
<keyword evidence="7 8" id="KW-0472">Membrane</keyword>
<accession>A0ABT9WC06</accession>
<gene>
    <name evidence="8" type="primary">corA</name>
    <name evidence="9" type="ORF">J2T19_002241</name>
</gene>
<keyword evidence="10" id="KW-1185">Reference proteome</keyword>
<feature type="transmembrane region" description="Helical" evidence="8">
    <location>
        <begin position="285"/>
        <end position="305"/>
    </location>
</feature>
<evidence type="ECO:0000313" key="9">
    <source>
        <dbReference type="EMBL" id="MDQ0170793.1"/>
    </source>
</evidence>
<dbReference type="CDD" id="cd12822">
    <property type="entry name" value="TmCorA-like"/>
    <property type="match status" value="1"/>
</dbReference>
<dbReference type="EMBL" id="JAUSTI010000005">
    <property type="protein sequence ID" value="MDQ0170793.1"/>
    <property type="molecule type" value="Genomic_DNA"/>
</dbReference>
<evidence type="ECO:0000313" key="10">
    <source>
        <dbReference type="Proteomes" id="UP001233836"/>
    </source>
</evidence>
<dbReference type="PANTHER" id="PTHR46494:SF1">
    <property type="entry name" value="CORA FAMILY METAL ION TRANSPORTER (EUROFUNG)"/>
    <property type="match status" value="1"/>
</dbReference>
<dbReference type="Pfam" id="PF01544">
    <property type="entry name" value="CorA"/>
    <property type="match status" value="1"/>
</dbReference>
<sequence>MKIRLVNNGVFIPVDDIQQALTPPAEGFYWIDADVDDLAVLQPLFMMHDLAVEDCLSDEEQRPKIEIYESHYFIVINSIRFDDEEIFLRAVNLFLGRHFIISVTKQKVSELRTLKPILWEQEVSTPDRLLYLLVDLIVDNYFTVGDRIEARIEKLEEDILMHTKKSHLNEIIGLRSEILWLKKVLGPQKEVINTLNKKDLRLIDDQLQKYFSDIYENAVKISETFETYRDLMGNLREAYQSSIANRANEIMRVFTAITTVFMPLTVITGIYGMNFEFMPELHWKYSYFVVIGLMVTLGLSMFFIFRKKDWI</sequence>
<dbReference type="InterPro" id="IPR002523">
    <property type="entry name" value="MgTranspt_CorA/ZnTranspt_ZntB"/>
</dbReference>
<evidence type="ECO:0000256" key="4">
    <source>
        <dbReference type="ARBA" id="ARBA00022475"/>
    </source>
</evidence>
<feature type="transmembrane region" description="Helical" evidence="8">
    <location>
        <begin position="253"/>
        <end position="273"/>
    </location>
</feature>
<reference evidence="9 10" key="1">
    <citation type="submission" date="2023-07" db="EMBL/GenBank/DDBJ databases">
        <title>Sorghum-associated microbial communities from plants grown in Nebraska, USA.</title>
        <authorList>
            <person name="Schachtman D."/>
        </authorList>
    </citation>
    <scope>NUCLEOTIDE SEQUENCE [LARGE SCALE GENOMIC DNA]</scope>
    <source>
        <strain evidence="9 10">DS1314</strain>
    </source>
</reference>
<comment type="caution">
    <text evidence="9">The sequence shown here is derived from an EMBL/GenBank/DDBJ whole genome shotgun (WGS) entry which is preliminary data.</text>
</comment>
<dbReference type="SUPFAM" id="SSF144083">
    <property type="entry name" value="Magnesium transport protein CorA, transmembrane region"/>
    <property type="match status" value="1"/>
</dbReference>
<dbReference type="NCBIfam" id="TIGR00383">
    <property type="entry name" value="corA"/>
    <property type="match status" value="1"/>
</dbReference>
<proteinExistence type="inferred from homology"/>
<keyword evidence="5 8" id="KW-0812">Transmembrane</keyword>
<evidence type="ECO:0000256" key="6">
    <source>
        <dbReference type="ARBA" id="ARBA00022989"/>
    </source>
</evidence>
<evidence type="ECO:0000256" key="7">
    <source>
        <dbReference type="ARBA" id="ARBA00023136"/>
    </source>
</evidence>
<keyword evidence="6 8" id="KW-1133">Transmembrane helix</keyword>
<keyword evidence="3 8" id="KW-0813">Transport</keyword>
<comment type="subcellular location">
    <subcellularLocation>
        <location evidence="1">Cell membrane</location>
        <topology evidence="1">Multi-pass membrane protein</topology>
    </subcellularLocation>
    <subcellularLocation>
        <location evidence="8">Membrane</location>
        <topology evidence="8">Multi-pass membrane protein</topology>
    </subcellularLocation>
</comment>
<evidence type="ECO:0000256" key="2">
    <source>
        <dbReference type="ARBA" id="ARBA00009765"/>
    </source>
</evidence>
<dbReference type="PANTHER" id="PTHR46494">
    <property type="entry name" value="CORA FAMILY METAL ION TRANSPORTER (EUROFUNG)"/>
    <property type="match status" value="1"/>
</dbReference>
<dbReference type="Gene3D" id="3.30.460.20">
    <property type="entry name" value="CorA soluble domain-like"/>
    <property type="match status" value="1"/>
</dbReference>
<dbReference type="InterPro" id="IPR045863">
    <property type="entry name" value="CorA_TM1_TM2"/>
</dbReference>
<evidence type="ECO:0000256" key="3">
    <source>
        <dbReference type="ARBA" id="ARBA00022448"/>
    </source>
</evidence>